<dbReference type="EMBL" id="JAHRIQ010034018">
    <property type="protein sequence ID" value="MEQ2231381.1"/>
    <property type="molecule type" value="Genomic_DNA"/>
</dbReference>
<evidence type="ECO:0000313" key="1">
    <source>
        <dbReference type="EMBL" id="MEQ2231381.1"/>
    </source>
</evidence>
<gene>
    <name evidence="1" type="ORF">ILYODFUR_039026</name>
</gene>
<reference evidence="1 2" key="1">
    <citation type="submission" date="2021-06" db="EMBL/GenBank/DDBJ databases">
        <authorList>
            <person name="Palmer J.M."/>
        </authorList>
    </citation>
    <scope>NUCLEOTIDE SEQUENCE [LARGE SCALE GENOMIC DNA]</scope>
    <source>
        <strain evidence="2">if_2019</strain>
        <tissue evidence="1">Muscle</tissue>
    </source>
</reference>
<name>A0ABV0THA4_9TELE</name>
<protein>
    <submittedName>
        <fullName evidence="1">Uncharacterized protein</fullName>
    </submittedName>
</protein>
<organism evidence="1 2">
    <name type="scientific">Ilyodon furcidens</name>
    <name type="common">goldbreast splitfin</name>
    <dbReference type="NCBI Taxonomy" id="33524"/>
    <lineage>
        <taxon>Eukaryota</taxon>
        <taxon>Metazoa</taxon>
        <taxon>Chordata</taxon>
        <taxon>Craniata</taxon>
        <taxon>Vertebrata</taxon>
        <taxon>Euteleostomi</taxon>
        <taxon>Actinopterygii</taxon>
        <taxon>Neopterygii</taxon>
        <taxon>Teleostei</taxon>
        <taxon>Neoteleostei</taxon>
        <taxon>Acanthomorphata</taxon>
        <taxon>Ovalentaria</taxon>
        <taxon>Atherinomorphae</taxon>
        <taxon>Cyprinodontiformes</taxon>
        <taxon>Goodeidae</taxon>
        <taxon>Ilyodon</taxon>
    </lineage>
</organism>
<keyword evidence="2" id="KW-1185">Reference proteome</keyword>
<sequence>MKLRYFSNARQFVGRQGSHHVFSVQGDAQKVKLLSRARCFLLRQRNANMVENLLKLQEKREAGSIRRKSSSRCRTEESLTTLRRLQQGASDNLLNRRGLLLHPNVNLTAKQNDWFPFAPADATGKDDLTLF</sequence>
<proteinExistence type="predicted"/>
<evidence type="ECO:0000313" key="2">
    <source>
        <dbReference type="Proteomes" id="UP001482620"/>
    </source>
</evidence>
<comment type="caution">
    <text evidence="1">The sequence shown here is derived from an EMBL/GenBank/DDBJ whole genome shotgun (WGS) entry which is preliminary data.</text>
</comment>
<dbReference type="Proteomes" id="UP001482620">
    <property type="component" value="Unassembled WGS sequence"/>
</dbReference>
<accession>A0ABV0THA4</accession>